<reference evidence="2" key="1">
    <citation type="submission" date="2016-09" db="EMBL/GenBank/DDBJ databases">
        <authorList>
            <person name="Wibberg D."/>
        </authorList>
    </citation>
    <scope>NUCLEOTIDE SEQUENCE [LARGE SCALE GENOMIC DNA]</scope>
</reference>
<name>A0A1M4N8I7_9RHOB</name>
<accession>A0A1M4N8I7</accession>
<dbReference type="Pfam" id="PF10983">
    <property type="entry name" value="DUF2793"/>
    <property type="match status" value="1"/>
</dbReference>
<proteinExistence type="predicted"/>
<gene>
    <name evidence="1" type="ORF">KARMA_3735</name>
</gene>
<protein>
    <submittedName>
        <fullName evidence="1">Uncharacterized protein</fullName>
    </submittedName>
</protein>
<sequence length="359" mass="37559">MTSASPRLDLPMILPAQAQKHVTHNEALLRLDGAVQMVLQSIFQAAPPSEPVVGHSYFTSDSATGDWVNNPRMVATYTQSGWVYLQPSEGWFAWDAANERHIVYQNDAWMPVPLDLKNLPAVGVNATADMTNRLIVSAQATLLTHEGNNHQLKVNKAGAGDTASLVLQSNWSGRAEIGLCGDDAVHVKVSADGGTWLDAIVVDPQTGHLTGAAVQTSAEDTTEGRLMRSDYGYCPGNVLGAVGMSNGIPSGAIIESSHSGAGSVVKFVDGTQICLGTIDVTDATSAMGALYSSAAATWTFPAQFAEPPSISVSVSGASGVWGTLGGTEPASHQAELQVLSAYSVTGSLTLHCTAIGRWI</sequence>
<organism evidence="1 2">
    <name type="scientific">Donghicola eburneus</name>
    <dbReference type="NCBI Taxonomy" id="393278"/>
    <lineage>
        <taxon>Bacteria</taxon>
        <taxon>Pseudomonadati</taxon>
        <taxon>Pseudomonadota</taxon>
        <taxon>Alphaproteobacteria</taxon>
        <taxon>Rhodobacterales</taxon>
        <taxon>Roseobacteraceae</taxon>
        <taxon>Donghicola</taxon>
    </lineage>
</organism>
<dbReference type="EMBL" id="FMJB01000064">
    <property type="protein sequence ID" value="SCM69496.1"/>
    <property type="molecule type" value="Genomic_DNA"/>
</dbReference>
<dbReference type="InterPro" id="IPR021251">
    <property type="entry name" value="DUF2793"/>
</dbReference>
<evidence type="ECO:0000313" key="2">
    <source>
        <dbReference type="Proteomes" id="UP000184085"/>
    </source>
</evidence>
<evidence type="ECO:0000313" key="1">
    <source>
        <dbReference type="EMBL" id="SCM69496.1"/>
    </source>
</evidence>
<dbReference type="RefSeq" id="WP_072709138.1">
    <property type="nucleotide sequence ID" value="NZ_FMJB01000064.1"/>
</dbReference>
<dbReference type="Proteomes" id="UP000184085">
    <property type="component" value="Unassembled WGS sequence"/>
</dbReference>
<dbReference type="AlphaFoldDB" id="A0A1M4N8I7"/>
<keyword evidence="2" id="KW-1185">Reference proteome</keyword>